<evidence type="ECO:0000313" key="3">
    <source>
        <dbReference type="EMBL" id="GJF13310.1"/>
    </source>
</evidence>
<sequence>MAISKWGSSRGVARTVASPNSLAALSAGDSADIVALDRNAPVEVAARLRHLGFRPGAQVTKLRVAPLGDPALYRLLGYDTCLRRQEAAYVEVRRRV</sequence>
<dbReference type="EMBL" id="BPRH01001422">
    <property type="protein sequence ID" value="GJF13310.1"/>
    <property type="molecule type" value="Genomic_DNA"/>
</dbReference>
<dbReference type="PANTHER" id="PTHR42954">
    <property type="entry name" value="FE(2+) TRANSPORT PROTEIN A"/>
    <property type="match status" value="1"/>
</dbReference>
<dbReference type="PANTHER" id="PTHR42954:SF2">
    <property type="entry name" value="FE(2+) TRANSPORT PROTEIN A"/>
    <property type="match status" value="1"/>
</dbReference>
<evidence type="ECO:0000256" key="1">
    <source>
        <dbReference type="ARBA" id="ARBA00023004"/>
    </source>
</evidence>
<dbReference type="SUPFAM" id="SSF50037">
    <property type="entry name" value="C-terminal domain of transcriptional repressors"/>
    <property type="match status" value="1"/>
</dbReference>
<gene>
    <name evidence="3" type="ORF">NGTWS1702_13440</name>
</gene>
<dbReference type="Proteomes" id="UP001060504">
    <property type="component" value="Unassembled WGS sequence"/>
</dbReference>
<dbReference type="InterPro" id="IPR038157">
    <property type="entry name" value="FeoA_core_dom"/>
</dbReference>
<evidence type="ECO:0000259" key="2">
    <source>
        <dbReference type="SMART" id="SM00899"/>
    </source>
</evidence>
<comment type="caution">
    <text evidence="3">The sequence shown here is derived from an EMBL/GenBank/DDBJ whole genome shotgun (WGS) entry which is preliminary data.</text>
</comment>
<dbReference type="InterPro" id="IPR007167">
    <property type="entry name" value="Fe-transptr_FeoA-like"/>
</dbReference>
<feature type="domain" description="Ferrous iron transporter FeoA-like" evidence="2">
    <location>
        <begin position="20"/>
        <end position="94"/>
    </location>
</feature>
<dbReference type="SMART" id="SM00899">
    <property type="entry name" value="FeoA"/>
    <property type="match status" value="1"/>
</dbReference>
<keyword evidence="1" id="KW-0408">Iron</keyword>
<organism evidence="3 4">
    <name type="scientific">Mycolicibacterium cyprinidarum</name>
    <dbReference type="NCBI Taxonomy" id="2860311"/>
    <lineage>
        <taxon>Bacteria</taxon>
        <taxon>Bacillati</taxon>
        <taxon>Actinomycetota</taxon>
        <taxon>Actinomycetes</taxon>
        <taxon>Mycobacteriales</taxon>
        <taxon>Mycobacteriaceae</taxon>
        <taxon>Mycolicibacterium</taxon>
    </lineage>
</organism>
<dbReference type="Pfam" id="PF04023">
    <property type="entry name" value="FeoA"/>
    <property type="match status" value="1"/>
</dbReference>
<evidence type="ECO:0000313" key="4">
    <source>
        <dbReference type="Proteomes" id="UP001060504"/>
    </source>
</evidence>
<keyword evidence="4" id="KW-1185">Reference proteome</keyword>
<accession>A0ABQ4V8X5</accession>
<protein>
    <recommendedName>
        <fullName evidence="2">Ferrous iron transporter FeoA-like domain-containing protein</fullName>
    </recommendedName>
</protein>
<dbReference type="InterPro" id="IPR052713">
    <property type="entry name" value="FeoA"/>
</dbReference>
<name>A0ABQ4V8X5_9MYCO</name>
<proteinExistence type="predicted"/>
<dbReference type="InterPro" id="IPR008988">
    <property type="entry name" value="Transcriptional_repressor_C"/>
</dbReference>
<reference evidence="3 4" key="1">
    <citation type="submission" date="2021-08" db="EMBL/GenBank/DDBJ databases">
        <title>Draft genome sequence of Mycolicibacterium sp. NGTWS1702 strain.</title>
        <authorList>
            <person name="Matsumoto M."/>
            <person name="Tang B.C.C."/>
            <person name="Machida Y."/>
            <person name="Matoyama H."/>
            <person name="Kishihara T."/>
            <person name="Sato S."/>
            <person name="Kondo I."/>
            <person name="Sano M."/>
            <person name="Kato G."/>
        </authorList>
    </citation>
    <scope>NUCLEOTIDE SEQUENCE [LARGE SCALE GENOMIC DNA]</scope>
    <source>
        <strain evidence="3 4">NGTWSNA01</strain>
    </source>
</reference>
<dbReference type="Gene3D" id="2.30.30.90">
    <property type="match status" value="1"/>
</dbReference>